<dbReference type="SUPFAM" id="SSF102215">
    <property type="entry name" value="Creatininase"/>
    <property type="match status" value="1"/>
</dbReference>
<keyword evidence="7" id="KW-1185">Reference proteome</keyword>
<dbReference type="InterPro" id="IPR024087">
    <property type="entry name" value="Creatininase-like_sf"/>
</dbReference>
<comment type="cofactor">
    <cofactor evidence="1">
        <name>Zn(2+)</name>
        <dbReference type="ChEBI" id="CHEBI:29105"/>
    </cofactor>
</comment>
<keyword evidence="2" id="KW-0479">Metal-binding</keyword>
<evidence type="ECO:0000256" key="4">
    <source>
        <dbReference type="ARBA" id="ARBA00022833"/>
    </source>
</evidence>
<gene>
    <name evidence="6" type="ORF">MJB10_20475</name>
</gene>
<keyword evidence="4" id="KW-0862">Zinc</keyword>
<accession>A0AA96RLR1</accession>
<evidence type="ECO:0000313" key="7">
    <source>
        <dbReference type="Proteomes" id="UP001304650"/>
    </source>
</evidence>
<comment type="similarity">
    <text evidence="5">Belongs to the creatininase superfamily.</text>
</comment>
<protein>
    <submittedName>
        <fullName evidence="6">Creatininase family protein</fullName>
    </submittedName>
</protein>
<evidence type="ECO:0000256" key="3">
    <source>
        <dbReference type="ARBA" id="ARBA00022801"/>
    </source>
</evidence>
<dbReference type="EMBL" id="CP130319">
    <property type="protein sequence ID" value="WNR43462.1"/>
    <property type="molecule type" value="Genomic_DNA"/>
</dbReference>
<dbReference type="GO" id="GO:0016811">
    <property type="term" value="F:hydrolase activity, acting on carbon-nitrogen (but not peptide) bonds, in linear amides"/>
    <property type="evidence" value="ECO:0007669"/>
    <property type="project" value="TreeGrafter"/>
</dbReference>
<reference evidence="6" key="1">
    <citation type="submission" date="2022-02" db="EMBL/GenBank/DDBJ databases">
        <title>Paenibacillus sp. MBLB1832 Whole Genome Shotgun Sequencing.</title>
        <authorList>
            <person name="Hwang C.Y."/>
            <person name="Cho E.-S."/>
            <person name="Seo M.-J."/>
        </authorList>
    </citation>
    <scope>NUCLEOTIDE SEQUENCE</scope>
    <source>
        <strain evidence="6">MBLB1832</strain>
    </source>
</reference>
<dbReference type="GO" id="GO:0009231">
    <property type="term" value="P:riboflavin biosynthetic process"/>
    <property type="evidence" value="ECO:0007669"/>
    <property type="project" value="TreeGrafter"/>
</dbReference>
<dbReference type="KEGG" id="proo:MJB10_20475"/>
<dbReference type="Gene3D" id="3.40.50.10310">
    <property type="entry name" value="Creatininase"/>
    <property type="match status" value="1"/>
</dbReference>
<dbReference type="AlphaFoldDB" id="A0AA96RLR1"/>
<evidence type="ECO:0000256" key="1">
    <source>
        <dbReference type="ARBA" id="ARBA00001947"/>
    </source>
</evidence>
<evidence type="ECO:0000256" key="5">
    <source>
        <dbReference type="ARBA" id="ARBA00024029"/>
    </source>
</evidence>
<name>A0AA96RLR1_9BACL</name>
<sequence length="292" mass="32548">MRSTKTNWLDMFPYEFQEKQKELPIVYQPLGICEPHGQVAALGLDTFKAEHLCRTAALEVGGIVAPTQGFHAHEAGASARWLYENVGETDPLMTSLPPELMYKTFLYQLRAFYNTGFRGIIALSGHGGAHTQDFKRIAGHFAEATGCRVWYGTDFELAGPAFPADHAGKYELSTLMHLRPELVDLQLQSLEQQPASGGRLAIHSSAHEATASYGRAIVESCEAAIVKLVREMEQELQSGHAEECPRLDYQAIEAMWTQLLQQPWVGCSPRVGQVEVPSHSRWKPYERAIHSL</sequence>
<dbReference type="PANTHER" id="PTHR35005">
    <property type="entry name" value="3-DEHYDRO-SCYLLO-INOSOSE HYDROLASE"/>
    <property type="match status" value="1"/>
</dbReference>
<dbReference type="PANTHER" id="PTHR35005:SF1">
    <property type="entry name" value="2-AMINO-5-FORMYLAMINO-6-RIBOSYLAMINOPYRIMIDIN-4(3H)-ONE 5'-MONOPHOSPHATE DEFORMYLASE"/>
    <property type="match status" value="1"/>
</dbReference>
<dbReference type="Proteomes" id="UP001304650">
    <property type="component" value="Chromosome"/>
</dbReference>
<dbReference type="GO" id="GO:0046872">
    <property type="term" value="F:metal ion binding"/>
    <property type="evidence" value="ECO:0007669"/>
    <property type="project" value="UniProtKB-KW"/>
</dbReference>
<organism evidence="6 7">
    <name type="scientific">Paenibacillus roseopurpureus</name>
    <dbReference type="NCBI Taxonomy" id="2918901"/>
    <lineage>
        <taxon>Bacteria</taxon>
        <taxon>Bacillati</taxon>
        <taxon>Bacillota</taxon>
        <taxon>Bacilli</taxon>
        <taxon>Bacillales</taxon>
        <taxon>Paenibacillaceae</taxon>
        <taxon>Paenibacillus</taxon>
    </lineage>
</organism>
<dbReference type="InterPro" id="IPR003785">
    <property type="entry name" value="Creatininase/forma_Hydrolase"/>
</dbReference>
<evidence type="ECO:0000256" key="2">
    <source>
        <dbReference type="ARBA" id="ARBA00022723"/>
    </source>
</evidence>
<keyword evidence="3" id="KW-0378">Hydrolase</keyword>
<evidence type="ECO:0000313" key="6">
    <source>
        <dbReference type="EMBL" id="WNR43462.1"/>
    </source>
</evidence>
<proteinExistence type="inferred from homology"/>
<dbReference type="Pfam" id="PF02633">
    <property type="entry name" value="Creatininase"/>
    <property type="match status" value="1"/>
</dbReference>
<dbReference type="RefSeq" id="WP_314797734.1">
    <property type="nucleotide sequence ID" value="NZ_CP130319.1"/>
</dbReference>